<gene>
    <name evidence="1" type="ORF">TSPGSL018_29912</name>
    <name evidence="2" type="ORF">TSPGSL018_3384</name>
</gene>
<name>A0A061RQR4_9CHLO</name>
<sequence length="138" mass="15543">MQSTDIFDSAVDFELESYNAGKIAGYRDSQFAGFSEGRRIGSTKGFQIGNEIGYVTGCCKLWRQQAEKQPDLVPDRARRAVNKLLSQLLDFPLGDPEDEALQDKLNDVRGKFKAVLAMLGQTQHFYPQDDSKKSKNEF</sequence>
<dbReference type="AlphaFoldDB" id="A0A061RQR4"/>
<protein>
    <recommendedName>
        <fullName evidence="3">Essential protein Yae1 N-terminal domain-containing protein</fullName>
    </recommendedName>
</protein>
<dbReference type="EMBL" id="GBEZ01001556">
    <property type="protein sequence ID" value="JAC83426.1"/>
    <property type="molecule type" value="Transcribed_RNA"/>
</dbReference>
<reference evidence="1" key="1">
    <citation type="submission" date="2014-05" db="EMBL/GenBank/DDBJ databases">
        <title>The transcriptome of the halophilic microalga Tetraselmis sp. GSL018 isolated from the Great Salt Lake, Utah.</title>
        <authorList>
            <person name="Jinkerson R.E."/>
            <person name="D'Adamo S."/>
            <person name="Posewitz M.C."/>
        </authorList>
    </citation>
    <scope>NUCLEOTIDE SEQUENCE</scope>
    <source>
        <strain evidence="1">GSL018</strain>
    </source>
</reference>
<dbReference type="InterPro" id="IPR052436">
    <property type="entry name" value="LTO1_adapter"/>
</dbReference>
<evidence type="ECO:0000313" key="2">
    <source>
        <dbReference type="EMBL" id="JAC83426.1"/>
    </source>
</evidence>
<evidence type="ECO:0008006" key="3">
    <source>
        <dbReference type="Google" id="ProtNLM"/>
    </source>
</evidence>
<dbReference type="PANTHER" id="PTHR28532:SF1">
    <property type="entry name" value="ORAL CANCER OVEREXPRESSED 1"/>
    <property type="match status" value="1"/>
</dbReference>
<organism evidence="1">
    <name type="scientific">Tetraselmis sp. GSL018</name>
    <dbReference type="NCBI Taxonomy" id="582737"/>
    <lineage>
        <taxon>Eukaryota</taxon>
        <taxon>Viridiplantae</taxon>
        <taxon>Chlorophyta</taxon>
        <taxon>core chlorophytes</taxon>
        <taxon>Chlorodendrophyceae</taxon>
        <taxon>Chlorodendrales</taxon>
        <taxon>Chlorodendraceae</taxon>
        <taxon>Tetraselmis</taxon>
    </lineage>
</organism>
<proteinExistence type="predicted"/>
<dbReference type="PANTHER" id="PTHR28532">
    <property type="entry name" value="GEO13458P1"/>
    <property type="match status" value="1"/>
</dbReference>
<dbReference type="EMBL" id="GBEZ01012904">
    <property type="protein sequence ID" value="JAC73030.1"/>
    <property type="molecule type" value="Transcribed_RNA"/>
</dbReference>
<evidence type="ECO:0000313" key="1">
    <source>
        <dbReference type="EMBL" id="JAC73030.1"/>
    </source>
</evidence>
<accession>A0A061RQR4</accession>